<name>A0A934VQM6_9BACT</name>
<gene>
    <name evidence="1" type="ORF">JIN85_07535</name>
</gene>
<accession>A0A934VQM6</accession>
<dbReference type="EMBL" id="JAENIJ010000009">
    <property type="protein sequence ID" value="MBK1882261.1"/>
    <property type="molecule type" value="Genomic_DNA"/>
</dbReference>
<evidence type="ECO:0000313" key="2">
    <source>
        <dbReference type="Proteomes" id="UP000603141"/>
    </source>
</evidence>
<reference evidence="1" key="1">
    <citation type="submission" date="2021-01" db="EMBL/GenBank/DDBJ databases">
        <title>Modified the classification status of verrucomicrobia.</title>
        <authorList>
            <person name="Feng X."/>
        </authorList>
    </citation>
    <scope>NUCLEOTIDE SEQUENCE</scope>
    <source>
        <strain evidence="1">KCTC 22041</strain>
    </source>
</reference>
<keyword evidence="2" id="KW-1185">Reference proteome</keyword>
<sequence length="413" mass="45167">MKLRLIAPPAAAILLVGTWVGFQQKSISSLREETVSLEQAIARTPVMAAEATPPAPKRDKYGLDGPVDEINWKAVVEQMSPGSGRPDDLGAMLRLHNRIAAFSLDDFEAAFAALDQLDLSPAQRLTLDNLLIEGYASVDPQGALRRFSDRLQGDDTRASWHLSKAFNQWANQDLPTAIAWMDQAIQEGKFDSKSLDNRNSARIRFEAQLLNHLIQSDPAAAQARVMDLPEDQRIELLESMRNEPDNFAALAKLARDSFSESSKSINALGGLGSRHASPGSFEKVNRFIEDAGLSQMEIDAVVKQSAPQYLASDRAVTSEDIRAIGAWAAEKSPGSDAEAVGLALARASWSQKNTYENLAALAKSYDPDGNNDAVIAAFIRNTTNNPNRERAMELLQSVSDPTLRAELEQQLQN</sequence>
<protein>
    <submittedName>
        <fullName evidence="1">Uncharacterized protein</fullName>
    </submittedName>
</protein>
<dbReference type="Proteomes" id="UP000603141">
    <property type="component" value="Unassembled WGS sequence"/>
</dbReference>
<evidence type="ECO:0000313" key="1">
    <source>
        <dbReference type="EMBL" id="MBK1882261.1"/>
    </source>
</evidence>
<dbReference type="RefSeq" id="WP_200269229.1">
    <property type="nucleotide sequence ID" value="NZ_JAENIJ010000009.1"/>
</dbReference>
<proteinExistence type="predicted"/>
<organism evidence="1 2">
    <name type="scientific">Luteolibacter pohnpeiensis</name>
    <dbReference type="NCBI Taxonomy" id="454153"/>
    <lineage>
        <taxon>Bacteria</taxon>
        <taxon>Pseudomonadati</taxon>
        <taxon>Verrucomicrobiota</taxon>
        <taxon>Verrucomicrobiia</taxon>
        <taxon>Verrucomicrobiales</taxon>
        <taxon>Verrucomicrobiaceae</taxon>
        <taxon>Luteolibacter</taxon>
    </lineage>
</organism>
<dbReference type="AlphaFoldDB" id="A0A934VQM6"/>
<comment type="caution">
    <text evidence="1">The sequence shown here is derived from an EMBL/GenBank/DDBJ whole genome shotgun (WGS) entry which is preliminary data.</text>
</comment>